<sequence length="330" mass="33344">MAVPTTFRKWWGLGLAVLLGGPAHAQPAYSGPPATAWMQKAQKLQASGDRAGAAAAYAQAYAAYTSVDDSDGMKAALAGKAAAGAGAPAAPAPGPGRGAGSVAAPRPAPAPAAGPAPVAGHLEGNKPVGLFFVTKSVLGNFRTLSYYFSPEGVAYENPVGLSPAELAATPEKSKGRYTVAGKALSIAWTGYPQPETAAMNRLGGGFSWSGGSIFSAVGPFKGPGQLLGTFEGGTSTYASAVGQSVVSSTLTFRADGTYTSSGVATVTTATARGVAETGGSSQQAGHWKLDGWYLTLTDAQGHTARDVAYPVGTDAKVTLFQFNGMAYERK</sequence>
<organism evidence="3 4">
    <name type="scientific">Hymenobacter caeli</name>
    <dbReference type="NCBI Taxonomy" id="2735894"/>
    <lineage>
        <taxon>Bacteria</taxon>
        <taxon>Pseudomonadati</taxon>
        <taxon>Bacteroidota</taxon>
        <taxon>Cytophagia</taxon>
        <taxon>Cytophagales</taxon>
        <taxon>Hymenobacteraceae</taxon>
        <taxon>Hymenobacter</taxon>
    </lineage>
</organism>
<dbReference type="Proteomes" id="UP000779507">
    <property type="component" value="Unassembled WGS sequence"/>
</dbReference>
<keyword evidence="4" id="KW-1185">Reference proteome</keyword>
<evidence type="ECO:0000256" key="2">
    <source>
        <dbReference type="SAM" id="SignalP"/>
    </source>
</evidence>
<keyword evidence="2" id="KW-0732">Signal</keyword>
<evidence type="ECO:0000313" key="3">
    <source>
        <dbReference type="EMBL" id="NRT20255.1"/>
    </source>
</evidence>
<name>A0ABX2FV16_9BACT</name>
<protein>
    <recommendedName>
        <fullName evidence="5">Tetratricopeptide repeat protein</fullName>
    </recommendedName>
</protein>
<evidence type="ECO:0000256" key="1">
    <source>
        <dbReference type="SAM" id="MobiDB-lite"/>
    </source>
</evidence>
<feature type="region of interest" description="Disordered" evidence="1">
    <location>
        <begin position="86"/>
        <end position="118"/>
    </location>
</feature>
<evidence type="ECO:0008006" key="5">
    <source>
        <dbReference type="Google" id="ProtNLM"/>
    </source>
</evidence>
<accession>A0ABX2FV16</accession>
<dbReference type="EMBL" id="JABSNP010000015">
    <property type="protein sequence ID" value="NRT20255.1"/>
    <property type="molecule type" value="Genomic_DNA"/>
</dbReference>
<comment type="caution">
    <text evidence="3">The sequence shown here is derived from an EMBL/GenBank/DDBJ whole genome shotgun (WGS) entry which is preliminary data.</text>
</comment>
<dbReference type="RefSeq" id="WP_173811031.1">
    <property type="nucleotide sequence ID" value="NZ_JABSNP010000015.1"/>
</dbReference>
<feature type="signal peptide" evidence="2">
    <location>
        <begin position="1"/>
        <end position="25"/>
    </location>
</feature>
<proteinExistence type="predicted"/>
<feature type="chain" id="PRO_5045422061" description="Tetratricopeptide repeat protein" evidence="2">
    <location>
        <begin position="26"/>
        <end position="330"/>
    </location>
</feature>
<reference evidence="3 4" key="1">
    <citation type="submission" date="2020-05" db="EMBL/GenBank/DDBJ databases">
        <title>Genomic Encyclopedia of Type Strains, Phase IV (KMG-V): Genome sequencing to study the core and pangenomes of soil and plant-associated prokaryotes.</title>
        <authorList>
            <person name="Whitman W."/>
        </authorList>
    </citation>
    <scope>NUCLEOTIDE SEQUENCE [LARGE SCALE GENOMIC DNA]</scope>
    <source>
        <strain evidence="3 4">9A</strain>
    </source>
</reference>
<evidence type="ECO:0000313" key="4">
    <source>
        <dbReference type="Proteomes" id="UP000779507"/>
    </source>
</evidence>
<gene>
    <name evidence="3" type="ORF">HNP98_003095</name>
</gene>